<dbReference type="EC" id="2.7.13.3" evidence="2"/>
<dbReference type="InterPro" id="IPR003594">
    <property type="entry name" value="HATPase_dom"/>
</dbReference>
<dbReference type="SMART" id="SM00086">
    <property type="entry name" value="PAC"/>
    <property type="match status" value="1"/>
</dbReference>
<evidence type="ECO:0000256" key="5">
    <source>
        <dbReference type="ARBA" id="ARBA00022777"/>
    </source>
</evidence>
<dbReference type="Gene3D" id="3.30.450.40">
    <property type="match status" value="1"/>
</dbReference>
<evidence type="ECO:0000259" key="6">
    <source>
        <dbReference type="PROSITE" id="PS50109"/>
    </source>
</evidence>
<dbReference type="Pfam" id="PF00512">
    <property type="entry name" value="HisKA"/>
    <property type="match status" value="1"/>
</dbReference>
<dbReference type="CDD" id="cd00130">
    <property type="entry name" value="PAS"/>
    <property type="match status" value="1"/>
</dbReference>
<dbReference type="PROSITE" id="PS50109">
    <property type="entry name" value="HIS_KIN"/>
    <property type="match status" value="1"/>
</dbReference>
<dbReference type="InterPro" id="IPR003661">
    <property type="entry name" value="HisK_dim/P_dom"/>
</dbReference>
<evidence type="ECO:0000259" key="8">
    <source>
        <dbReference type="PROSITE" id="PS50113"/>
    </source>
</evidence>
<dbReference type="InterPro" id="IPR036097">
    <property type="entry name" value="HisK_dim/P_sf"/>
</dbReference>
<dbReference type="InterPro" id="IPR003018">
    <property type="entry name" value="GAF"/>
</dbReference>
<dbReference type="RefSeq" id="WP_373654773.1">
    <property type="nucleotide sequence ID" value="NZ_JBGUAW010000002.1"/>
</dbReference>
<dbReference type="SMART" id="SM00387">
    <property type="entry name" value="HATPase_c"/>
    <property type="match status" value="1"/>
</dbReference>
<evidence type="ECO:0000259" key="7">
    <source>
        <dbReference type="PROSITE" id="PS50112"/>
    </source>
</evidence>
<proteinExistence type="predicted"/>
<dbReference type="InterPro" id="IPR005467">
    <property type="entry name" value="His_kinase_dom"/>
</dbReference>
<dbReference type="SMART" id="SM00065">
    <property type="entry name" value="GAF"/>
    <property type="match status" value="1"/>
</dbReference>
<dbReference type="NCBIfam" id="TIGR00229">
    <property type="entry name" value="sensory_box"/>
    <property type="match status" value="1"/>
</dbReference>
<dbReference type="Pfam" id="PF01590">
    <property type="entry name" value="GAF"/>
    <property type="match status" value="1"/>
</dbReference>
<protein>
    <recommendedName>
        <fullName evidence="2">histidine kinase</fullName>
        <ecNumber evidence="2">2.7.13.3</ecNumber>
    </recommendedName>
</protein>
<dbReference type="InterPro" id="IPR035965">
    <property type="entry name" value="PAS-like_dom_sf"/>
</dbReference>
<evidence type="ECO:0000256" key="4">
    <source>
        <dbReference type="ARBA" id="ARBA00022679"/>
    </source>
</evidence>
<dbReference type="EMBL" id="JBGUAW010000002">
    <property type="protein sequence ID" value="MFA9459995.1"/>
    <property type="molecule type" value="Genomic_DNA"/>
</dbReference>
<dbReference type="CDD" id="cd00082">
    <property type="entry name" value="HisKA"/>
    <property type="match status" value="1"/>
</dbReference>
<sequence>MSEGASQVARALSQYSFEVGEAVSPEALQIRLRQQAVVAELGEMALRGASLQTLFEEAVQGLREVLDVDYAKVLKNQPVSGTARLVAGVGWDWTAEGMAVSTGLDSQAGYTLECDGPVIVTDLAEEARFSGPSLLLEHGVVSGMSVVIRGPEEEPYGVLGVHSRSHRLFTQYDVHFLQAVANVLATNIQKAASEAALRRSEETFREAFEQAGVGIVITDVDGRFQEVNPAFEQLVGYSRAELVDGGMTVFQVTHPEDRIQIQEEAARLSAEKMDSYSLEKRYRHRNGSTVWALVTVARLPENHNFPMQFVGIAQDITQRHEAEQALEDADRHKDEFLSMLGHELRNPLTPITTMSQHLVNNWERTDHHRVQEAVSIIYQQSTHLARMVEDLLDLSRIKRGRLALQMEPALDARKAVRQAMDSIAPQVEENRHTMRVELPDHPLPTAGDPTRLTQIVANLLGNATKFTPADGTIQVRCAREGKQVVIAVSDDGKGIPKARLRTLFRDFDQKGFQDSELGGLGLGLSLVRRLVEMHGGEIEAESPGENQGSIFRVYLPAC</sequence>
<dbReference type="SUPFAM" id="SSF55785">
    <property type="entry name" value="PYP-like sensor domain (PAS domain)"/>
    <property type="match status" value="1"/>
</dbReference>
<name>A0ABV4TV75_9GAMM</name>
<comment type="caution">
    <text evidence="9">The sequence shown here is derived from an EMBL/GenBank/DDBJ whole genome shotgun (WGS) entry which is preliminary data.</text>
</comment>
<dbReference type="SUPFAM" id="SSF55781">
    <property type="entry name" value="GAF domain-like"/>
    <property type="match status" value="1"/>
</dbReference>
<dbReference type="PROSITE" id="PS50112">
    <property type="entry name" value="PAS"/>
    <property type="match status" value="1"/>
</dbReference>
<comment type="catalytic activity">
    <reaction evidence="1">
        <text>ATP + protein L-histidine = ADP + protein N-phospho-L-histidine.</text>
        <dbReference type="EC" id="2.7.13.3"/>
    </reaction>
</comment>
<organism evidence="9 10">
    <name type="scientific">Thiohalorhabdus methylotrophus</name>
    <dbReference type="NCBI Taxonomy" id="3242694"/>
    <lineage>
        <taxon>Bacteria</taxon>
        <taxon>Pseudomonadati</taxon>
        <taxon>Pseudomonadota</taxon>
        <taxon>Gammaproteobacteria</taxon>
        <taxon>Thiohalorhabdales</taxon>
        <taxon>Thiohalorhabdaceae</taxon>
        <taxon>Thiohalorhabdus</taxon>
    </lineage>
</organism>
<dbReference type="PANTHER" id="PTHR43047:SF72">
    <property type="entry name" value="OSMOSENSING HISTIDINE PROTEIN KINASE SLN1"/>
    <property type="match status" value="1"/>
</dbReference>
<evidence type="ECO:0000313" key="9">
    <source>
        <dbReference type="EMBL" id="MFA9459995.1"/>
    </source>
</evidence>
<accession>A0ABV4TV75</accession>
<dbReference type="InterPro" id="IPR029016">
    <property type="entry name" value="GAF-like_dom_sf"/>
</dbReference>
<keyword evidence="10" id="KW-1185">Reference proteome</keyword>
<feature type="domain" description="PAC" evidence="8">
    <location>
        <begin position="276"/>
        <end position="328"/>
    </location>
</feature>
<dbReference type="Pfam" id="PF02518">
    <property type="entry name" value="HATPase_c"/>
    <property type="match status" value="1"/>
</dbReference>
<dbReference type="PRINTS" id="PR00344">
    <property type="entry name" value="BCTRLSENSOR"/>
</dbReference>
<dbReference type="SUPFAM" id="SSF55874">
    <property type="entry name" value="ATPase domain of HSP90 chaperone/DNA topoisomerase II/histidine kinase"/>
    <property type="match status" value="1"/>
</dbReference>
<evidence type="ECO:0000313" key="10">
    <source>
        <dbReference type="Proteomes" id="UP001575181"/>
    </source>
</evidence>
<dbReference type="InterPro" id="IPR036890">
    <property type="entry name" value="HATPase_C_sf"/>
</dbReference>
<dbReference type="InterPro" id="IPR000700">
    <property type="entry name" value="PAS-assoc_C"/>
</dbReference>
<dbReference type="CDD" id="cd00075">
    <property type="entry name" value="HATPase"/>
    <property type="match status" value="1"/>
</dbReference>
<evidence type="ECO:0000256" key="3">
    <source>
        <dbReference type="ARBA" id="ARBA00022553"/>
    </source>
</evidence>
<dbReference type="Gene3D" id="1.10.287.130">
    <property type="match status" value="1"/>
</dbReference>
<dbReference type="SUPFAM" id="SSF47384">
    <property type="entry name" value="Homodimeric domain of signal transducing histidine kinase"/>
    <property type="match status" value="1"/>
</dbReference>
<keyword evidence="5" id="KW-0418">Kinase</keyword>
<dbReference type="PROSITE" id="PS50113">
    <property type="entry name" value="PAC"/>
    <property type="match status" value="1"/>
</dbReference>
<dbReference type="InterPro" id="IPR001610">
    <property type="entry name" value="PAC"/>
</dbReference>
<dbReference type="Proteomes" id="UP001575181">
    <property type="component" value="Unassembled WGS sequence"/>
</dbReference>
<keyword evidence="4" id="KW-0808">Transferase</keyword>
<gene>
    <name evidence="9" type="ORF">ACERLL_04080</name>
</gene>
<dbReference type="Gene3D" id="3.30.450.20">
    <property type="entry name" value="PAS domain"/>
    <property type="match status" value="1"/>
</dbReference>
<reference evidence="9 10" key="1">
    <citation type="submission" date="2024-08" db="EMBL/GenBank/DDBJ databases">
        <title>Whole-genome sequencing of halo(alkali)philic microorganisms from hypersaline lakes.</title>
        <authorList>
            <person name="Sorokin D.Y."/>
            <person name="Merkel A.Y."/>
            <person name="Messina E."/>
            <person name="Yakimov M."/>
        </authorList>
    </citation>
    <scope>NUCLEOTIDE SEQUENCE [LARGE SCALE GENOMIC DNA]</scope>
    <source>
        <strain evidence="9 10">Cl-TMA</strain>
    </source>
</reference>
<dbReference type="InterPro" id="IPR000014">
    <property type="entry name" value="PAS"/>
</dbReference>
<dbReference type="SMART" id="SM00388">
    <property type="entry name" value="HisKA"/>
    <property type="match status" value="1"/>
</dbReference>
<feature type="domain" description="PAS" evidence="7">
    <location>
        <begin position="200"/>
        <end position="272"/>
    </location>
</feature>
<dbReference type="PANTHER" id="PTHR43047">
    <property type="entry name" value="TWO-COMPONENT HISTIDINE PROTEIN KINASE"/>
    <property type="match status" value="1"/>
</dbReference>
<dbReference type="Pfam" id="PF13426">
    <property type="entry name" value="PAS_9"/>
    <property type="match status" value="1"/>
</dbReference>
<evidence type="ECO:0000256" key="2">
    <source>
        <dbReference type="ARBA" id="ARBA00012438"/>
    </source>
</evidence>
<keyword evidence="3" id="KW-0597">Phosphoprotein</keyword>
<dbReference type="Gene3D" id="3.30.565.10">
    <property type="entry name" value="Histidine kinase-like ATPase, C-terminal domain"/>
    <property type="match status" value="1"/>
</dbReference>
<feature type="domain" description="Histidine kinase" evidence="6">
    <location>
        <begin position="339"/>
        <end position="558"/>
    </location>
</feature>
<evidence type="ECO:0000256" key="1">
    <source>
        <dbReference type="ARBA" id="ARBA00000085"/>
    </source>
</evidence>
<dbReference type="InterPro" id="IPR004358">
    <property type="entry name" value="Sig_transdc_His_kin-like_C"/>
</dbReference>
<dbReference type="SMART" id="SM00091">
    <property type="entry name" value="PAS"/>
    <property type="match status" value="1"/>
</dbReference>